<evidence type="ECO:0000313" key="1">
    <source>
        <dbReference type="EMBL" id="CAN0253259.1"/>
    </source>
</evidence>
<reference evidence="1" key="1">
    <citation type="submission" date="2023-05" db="EMBL/GenBank/DDBJ databases">
        <authorList>
            <consortium name="ELIXIR-Norway"/>
        </authorList>
    </citation>
    <scope>NUCLEOTIDE SEQUENCE</scope>
</reference>
<dbReference type="EMBL" id="OX596108">
    <property type="protein sequence ID" value="CAN0253259.1"/>
    <property type="molecule type" value="Genomic_DNA"/>
</dbReference>
<accession>A0AC59Z634</accession>
<name>A0AC59Z634_RANTA</name>
<organism evidence="1 2">
    <name type="scientific">Rangifer tarandus platyrhynchus</name>
    <name type="common">Svalbard reindeer</name>
    <dbReference type="NCBI Taxonomy" id="3082113"/>
    <lineage>
        <taxon>Eukaryota</taxon>
        <taxon>Metazoa</taxon>
        <taxon>Chordata</taxon>
        <taxon>Craniata</taxon>
        <taxon>Vertebrata</taxon>
        <taxon>Euteleostomi</taxon>
        <taxon>Mammalia</taxon>
        <taxon>Eutheria</taxon>
        <taxon>Laurasiatheria</taxon>
        <taxon>Artiodactyla</taxon>
        <taxon>Ruminantia</taxon>
        <taxon>Pecora</taxon>
        <taxon>Cervidae</taxon>
        <taxon>Odocoileinae</taxon>
        <taxon>Rangifer</taxon>
    </lineage>
</organism>
<proteinExistence type="predicted"/>
<gene>
    <name evidence="1" type="ORF">MRATA1EN22A_LOCUS14392</name>
</gene>
<reference evidence="1" key="2">
    <citation type="submission" date="2025-03" db="EMBL/GenBank/DDBJ databases">
        <authorList>
            <consortium name="ELIXIR-Norway"/>
            <consortium name="Elixir Norway"/>
        </authorList>
    </citation>
    <scope>NUCLEOTIDE SEQUENCE</scope>
</reference>
<evidence type="ECO:0000313" key="2">
    <source>
        <dbReference type="Proteomes" id="UP001162501"/>
    </source>
</evidence>
<dbReference type="Proteomes" id="UP001162501">
    <property type="component" value="Chromosome 24"/>
</dbReference>
<sequence>MKAARQRAAGSQRAPAPEGRRRDQCSARPPARAPRRRRRTASTNPRALTAGSSVMAAAAARAGTPGGCVGGRVRHSQSPPPASFEPAPKTSEGVGEGEGGVGVGVGGPPRASGACASPQPIRAGREDAGAGALRGQGARFAARVGEEGAERPGKADQKKKQKGATSGDASAPPPPLRERRRRPGREVSTARLRGPAGPRPLPARPPIPSRVTSALPTSWRPRAARLLGSAPAHRLRHRCPPGPAAELYRPAPLLAAPRAHSRAPIPHAGPAPPRASLARAPPPPPRSVGRAPHSLWTRRERARLASPRSGTRGREKAGGAGARDAGAALNVRASSSGTSRVAPLVWAGAVSVSSGSIPEFPLRRPICLWRGLAFPAPELSTRTTLFFEDDEMIRNPESGECAVTSRSFL</sequence>
<protein>
    <submittedName>
        <fullName evidence="1">Uncharacterized protein</fullName>
    </submittedName>
</protein>